<evidence type="ECO:0000256" key="2">
    <source>
        <dbReference type="SAM" id="SignalP"/>
    </source>
</evidence>
<organism evidence="3 4">
    <name type="scientific">Microbacterium schleiferi</name>
    <dbReference type="NCBI Taxonomy" id="69362"/>
    <lineage>
        <taxon>Bacteria</taxon>
        <taxon>Bacillati</taxon>
        <taxon>Actinomycetota</taxon>
        <taxon>Actinomycetes</taxon>
        <taxon>Micrococcales</taxon>
        <taxon>Microbacteriaceae</taxon>
        <taxon>Microbacterium</taxon>
    </lineage>
</organism>
<dbReference type="KEGG" id="msf:IT882_00305"/>
<protein>
    <recommendedName>
        <fullName evidence="5">SPOR domain-containing protein</fullName>
    </recommendedName>
</protein>
<feature type="signal peptide" evidence="2">
    <location>
        <begin position="1"/>
        <end position="26"/>
    </location>
</feature>
<evidence type="ECO:0000256" key="1">
    <source>
        <dbReference type="SAM" id="MobiDB-lite"/>
    </source>
</evidence>
<proteinExistence type="predicted"/>
<keyword evidence="4" id="KW-1185">Reference proteome</keyword>
<dbReference type="AlphaFoldDB" id="A0A7S8MXB4"/>
<evidence type="ECO:0000313" key="3">
    <source>
        <dbReference type="EMBL" id="QPE04658.1"/>
    </source>
</evidence>
<gene>
    <name evidence="3" type="ORF">IT882_00305</name>
</gene>
<dbReference type="PROSITE" id="PS51257">
    <property type="entry name" value="PROKAR_LIPOPROTEIN"/>
    <property type="match status" value="1"/>
</dbReference>
<feature type="compositionally biased region" description="Basic and acidic residues" evidence="1">
    <location>
        <begin position="54"/>
        <end position="67"/>
    </location>
</feature>
<evidence type="ECO:0000313" key="4">
    <source>
        <dbReference type="Proteomes" id="UP000594480"/>
    </source>
</evidence>
<accession>A0A7S8MXB4</accession>
<dbReference type="Proteomes" id="UP000594480">
    <property type="component" value="Chromosome"/>
</dbReference>
<feature type="region of interest" description="Disordered" evidence="1">
    <location>
        <begin position="27"/>
        <end position="82"/>
    </location>
</feature>
<evidence type="ECO:0008006" key="5">
    <source>
        <dbReference type="Google" id="ProtNLM"/>
    </source>
</evidence>
<reference evidence="3 4" key="1">
    <citation type="submission" date="2020-11" db="EMBL/GenBank/DDBJ databases">
        <title>Amino acid is mineralized and recycled by bacteria in oceanic microbiome.</title>
        <authorList>
            <person name="Zheng L.Y."/>
        </authorList>
    </citation>
    <scope>NUCLEOTIDE SEQUENCE [LARGE SCALE GENOMIC DNA]</scope>
    <source>
        <strain evidence="3 4">A32-1</strain>
    </source>
</reference>
<keyword evidence="2" id="KW-0732">Signal</keyword>
<sequence length="156" mass="16414">MLAHRSPATALAAAALAALLLAGCTAGDGSADDAPAATADAMAPVSQESDEAPAEPKAEPEGERPEGLDTSLPVPPGTLVSATPESSAWEYIYSGVTSDEARAFADSLKEMGFEQKVAVDSDGIEQWYFQSAEWAIKLEETHADESLRYWVDPISE</sequence>
<name>A0A7S8MXB4_9MICO</name>
<feature type="chain" id="PRO_5038775310" description="SPOR domain-containing protein" evidence="2">
    <location>
        <begin position="27"/>
        <end position="156"/>
    </location>
</feature>
<dbReference type="EMBL" id="CP064760">
    <property type="protein sequence ID" value="QPE04658.1"/>
    <property type="molecule type" value="Genomic_DNA"/>
</dbReference>
<feature type="compositionally biased region" description="Low complexity" evidence="1">
    <location>
        <begin position="27"/>
        <end position="44"/>
    </location>
</feature>
<dbReference type="RefSeq" id="WP_195692685.1">
    <property type="nucleotide sequence ID" value="NZ_CP064760.1"/>
</dbReference>